<dbReference type="Pfam" id="PF02903">
    <property type="entry name" value="Alpha-amylase_N"/>
    <property type="match status" value="1"/>
</dbReference>
<dbReference type="Proteomes" id="UP000182471">
    <property type="component" value="Unassembled WGS sequence"/>
</dbReference>
<dbReference type="InterPro" id="IPR013783">
    <property type="entry name" value="Ig-like_fold"/>
</dbReference>
<dbReference type="Gene3D" id="3.20.20.80">
    <property type="entry name" value="Glycosidases"/>
    <property type="match status" value="1"/>
</dbReference>
<dbReference type="InterPro" id="IPR006047">
    <property type="entry name" value="GH13_cat_dom"/>
</dbReference>
<evidence type="ECO:0000313" key="5">
    <source>
        <dbReference type="EMBL" id="SER45713.1"/>
    </source>
</evidence>
<dbReference type="InterPro" id="IPR014756">
    <property type="entry name" value="Ig_E-set"/>
</dbReference>
<dbReference type="GO" id="GO:0005975">
    <property type="term" value="P:carbohydrate metabolic process"/>
    <property type="evidence" value="ECO:0007669"/>
    <property type="project" value="InterPro"/>
</dbReference>
<evidence type="ECO:0000256" key="1">
    <source>
        <dbReference type="ARBA" id="ARBA00008061"/>
    </source>
</evidence>
<dbReference type="CDD" id="cd11338">
    <property type="entry name" value="AmyAc_CMD"/>
    <property type="match status" value="1"/>
</dbReference>
<gene>
    <name evidence="5" type="ORF">SAMN02910429_00187</name>
</gene>
<proteinExistence type="inferred from homology"/>
<keyword evidence="2" id="KW-0378">Hydrolase</keyword>
<dbReference type="CDD" id="cd02857">
    <property type="entry name" value="E_set_CDase_PDE_N"/>
    <property type="match status" value="1"/>
</dbReference>
<dbReference type="EMBL" id="FOGW01000004">
    <property type="protein sequence ID" value="SER45713.1"/>
    <property type="molecule type" value="Genomic_DNA"/>
</dbReference>
<evidence type="ECO:0000259" key="4">
    <source>
        <dbReference type="SMART" id="SM00642"/>
    </source>
</evidence>
<dbReference type="RefSeq" id="WP_074730304.1">
    <property type="nucleotide sequence ID" value="NZ_FOGW01000004.1"/>
</dbReference>
<protein>
    <submittedName>
        <fullName evidence="5">Glycosidase</fullName>
    </submittedName>
</protein>
<evidence type="ECO:0000313" key="6">
    <source>
        <dbReference type="Proteomes" id="UP000182471"/>
    </source>
</evidence>
<keyword evidence="3 5" id="KW-0326">Glycosidase</keyword>
<feature type="domain" description="Glycosyl hydrolase family 13 catalytic" evidence="4">
    <location>
        <begin position="137"/>
        <end position="494"/>
    </location>
</feature>
<evidence type="ECO:0000256" key="2">
    <source>
        <dbReference type="ARBA" id="ARBA00022801"/>
    </source>
</evidence>
<dbReference type="InterPro" id="IPR045857">
    <property type="entry name" value="O16G_dom_2"/>
</dbReference>
<dbReference type="SMART" id="SM00642">
    <property type="entry name" value="Aamy"/>
    <property type="match status" value="1"/>
</dbReference>
<dbReference type="InterPro" id="IPR004185">
    <property type="entry name" value="Glyco_hydro_13_lg-like_dom"/>
</dbReference>
<accession>A0A1H9PDS4</accession>
<dbReference type="SUPFAM" id="SSF51445">
    <property type="entry name" value="(Trans)glycosidases"/>
    <property type="match status" value="1"/>
</dbReference>
<sequence>MNQFAILHMSDSKYCYAVNKDEIVIRLRTSKEDELDVFLLYGPKYEFQSKRYKAKMKVKYEDKLYRYYEKRIKLSDLRLAYIFEIYENGERFYFCEDGIVVDYDFENAFYNFYQMPYINENDRIKVVEWMQGAVFYQIFVDRFNMGNLKKDKSYIDMKWGDKPTPKNFAGGDIRGIIDKLDYLENLGITAIYLTPIFLSISNHKYDIIDYKKIDPMFGDIEDLKELVHKAHEKNIHIVLDAVFNHCSMNLYQFQDVIEKGKKSKYYDWFIIDGDFPEPEKGNYECFASCNYMPKLNTANLQVQEFLLDIAVYWIRECDIDGWRLDVSDEVSHDFWRQFRKAVKKEKENCVIIGENWHDAYAYLMGDQYDSIMNYAFTKACLDYLAKDKLDAKGMANKLNEILMRNNSLINSMMLNLIDSHDTFRFFTEVKCNKKKQLCALALSVFFPGAVCVYYGTEICMEGGYDPDSRRCFDWNEENWDKEFLEKFKALLKLKKFEEIRFGTVKIYEKNCLLIVERIYKNNKIRLEINMENKVINGIEPFNYRVLRKGDYNEEKSSCYNAS</sequence>
<dbReference type="Gene3D" id="2.60.40.10">
    <property type="entry name" value="Immunoglobulins"/>
    <property type="match status" value="1"/>
</dbReference>
<name>A0A1H9PDS4_9FIRM</name>
<dbReference type="PANTHER" id="PTHR10357:SF210">
    <property type="entry name" value="MALTODEXTRIN GLUCOSIDASE"/>
    <property type="match status" value="1"/>
</dbReference>
<reference evidence="6" key="1">
    <citation type="submission" date="2016-10" db="EMBL/GenBank/DDBJ databases">
        <authorList>
            <person name="Varghese N."/>
            <person name="Submissions S."/>
        </authorList>
    </citation>
    <scope>NUCLEOTIDE SEQUENCE [LARGE SCALE GENOMIC DNA]</scope>
    <source>
        <strain evidence="6">S1b</strain>
    </source>
</reference>
<dbReference type="PANTHER" id="PTHR10357">
    <property type="entry name" value="ALPHA-AMYLASE FAMILY MEMBER"/>
    <property type="match status" value="1"/>
</dbReference>
<dbReference type="InterPro" id="IPR017853">
    <property type="entry name" value="GH"/>
</dbReference>
<organism evidence="5 6">
    <name type="scientific">Lachnobacterium bovis</name>
    <dbReference type="NCBI Taxonomy" id="140626"/>
    <lineage>
        <taxon>Bacteria</taxon>
        <taxon>Bacillati</taxon>
        <taxon>Bacillota</taxon>
        <taxon>Clostridia</taxon>
        <taxon>Lachnospirales</taxon>
        <taxon>Lachnospiraceae</taxon>
        <taxon>Lachnobacterium</taxon>
    </lineage>
</organism>
<dbReference type="AlphaFoldDB" id="A0A1H9PDS4"/>
<dbReference type="GO" id="GO:0004553">
    <property type="term" value="F:hydrolase activity, hydrolyzing O-glycosyl compounds"/>
    <property type="evidence" value="ECO:0007669"/>
    <property type="project" value="InterPro"/>
</dbReference>
<dbReference type="Pfam" id="PF00128">
    <property type="entry name" value="Alpha-amylase"/>
    <property type="match status" value="1"/>
</dbReference>
<evidence type="ECO:0000256" key="3">
    <source>
        <dbReference type="ARBA" id="ARBA00023295"/>
    </source>
</evidence>
<comment type="similarity">
    <text evidence="1">Belongs to the glycosyl hydrolase 13 family.</text>
</comment>
<dbReference type="Gene3D" id="3.90.400.10">
    <property type="entry name" value="Oligo-1,6-glucosidase, Domain 2"/>
    <property type="match status" value="1"/>
</dbReference>
<keyword evidence="6" id="KW-1185">Reference proteome</keyword>
<dbReference type="SUPFAM" id="SSF81296">
    <property type="entry name" value="E set domains"/>
    <property type="match status" value="1"/>
</dbReference>